<dbReference type="RefSeq" id="WP_072366673.1">
    <property type="nucleotide sequence ID" value="NZ_CP139972.1"/>
</dbReference>
<dbReference type="STRING" id="1004.SAMN05661012_06665"/>
<evidence type="ECO:0000313" key="6">
    <source>
        <dbReference type="EMBL" id="WQG88332.1"/>
    </source>
</evidence>
<dbReference type="SMART" id="SM00342">
    <property type="entry name" value="HTH_ARAC"/>
    <property type="match status" value="1"/>
</dbReference>
<sequence>MGTLTITNVEKHSSTTPIPTYFTPYLLDWTAKELYSDHSKSILVQYFGSPHFYYNNYVSYTREDQPQTIRLHNPSQSMIVQIYTECHSLQWYNNDLKTKKILFTSSSEFNVSLKEGILLHLFTIEKPFLEQLIGNHISADSLVQGQLAPHKLISSKLNTILNPDSNPVQLRLKILSLIIDIISLCSKPDHSDPSAKNQTSIQNMLDEIKERIIEKPNIKDFHYSRLAKEYLSNRSTLSRGFKSAYGITLTQFLHVQLMNKAKQLLIETEMSVNEISDYLGYNQATNFSRNFFKQFRQQPHEFRK</sequence>
<dbReference type="OrthoDB" id="670089at2"/>
<keyword evidence="3" id="KW-0804">Transcription</keyword>
<evidence type="ECO:0000313" key="8">
    <source>
        <dbReference type="Proteomes" id="UP001326715"/>
    </source>
</evidence>
<protein>
    <submittedName>
        <fullName evidence="5">AraC-type DNA-binding protein</fullName>
    </submittedName>
    <submittedName>
        <fullName evidence="6">Helix-turn-helix transcriptional regulator</fullName>
    </submittedName>
</protein>
<name>A0A1K1T2K9_9BACT</name>
<dbReference type="SUPFAM" id="SSF46689">
    <property type="entry name" value="Homeodomain-like"/>
    <property type="match status" value="1"/>
</dbReference>
<evidence type="ECO:0000256" key="2">
    <source>
        <dbReference type="ARBA" id="ARBA00023125"/>
    </source>
</evidence>
<dbReference type="EMBL" id="FPIZ01000053">
    <property type="protein sequence ID" value="SFW90734.1"/>
    <property type="molecule type" value="Genomic_DNA"/>
</dbReference>
<evidence type="ECO:0000313" key="5">
    <source>
        <dbReference type="EMBL" id="SFW90734.1"/>
    </source>
</evidence>
<evidence type="ECO:0000256" key="3">
    <source>
        <dbReference type="ARBA" id="ARBA00023163"/>
    </source>
</evidence>
<dbReference type="Proteomes" id="UP000183788">
    <property type="component" value="Unassembled WGS sequence"/>
</dbReference>
<dbReference type="PROSITE" id="PS01124">
    <property type="entry name" value="HTH_ARAC_FAMILY_2"/>
    <property type="match status" value="1"/>
</dbReference>
<organism evidence="5 7">
    <name type="scientific">Chitinophaga sancti</name>
    <dbReference type="NCBI Taxonomy" id="1004"/>
    <lineage>
        <taxon>Bacteria</taxon>
        <taxon>Pseudomonadati</taxon>
        <taxon>Bacteroidota</taxon>
        <taxon>Chitinophagia</taxon>
        <taxon>Chitinophagales</taxon>
        <taxon>Chitinophagaceae</taxon>
        <taxon>Chitinophaga</taxon>
    </lineage>
</organism>
<evidence type="ECO:0000256" key="1">
    <source>
        <dbReference type="ARBA" id="ARBA00023015"/>
    </source>
</evidence>
<dbReference type="InterPro" id="IPR009057">
    <property type="entry name" value="Homeodomain-like_sf"/>
</dbReference>
<keyword evidence="1" id="KW-0805">Transcription regulation</keyword>
<dbReference type="GO" id="GO:0003700">
    <property type="term" value="F:DNA-binding transcription factor activity"/>
    <property type="evidence" value="ECO:0007669"/>
    <property type="project" value="InterPro"/>
</dbReference>
<keyword evidence="8" id="KW-1185">Reference proteome</keyword>
<proteinExistence type="predicted"/>
<dbReference type="Proteomes" id="UP001326715">
    <property type="component" value="Chromosome"/>
</dbReference>
<evidence type="ECO:0000313" key="7">
    <source>
        <dbReference type="Proteomes" id="UP000183788"/>
    </source>
</evidence>
<dbReference type="EMBL" id="CP140154">
    <property type="protein sequence ID" value="WQG88332.1"/>
    <property type="molecule type" value="Genomic_DNA"/>
</dbReference>
<dbReference type="InterPro" id="IPR018060">
    <property type="entry name" value="HTH_AraC"/>
</dbReference>
<dbReference type="AlphaFoldDB" id="A0A1K1T2K9"/>
<dbReference type="Pfam" id="PF12833">
    <property type="entry name" value="HTH_18"/>
    <property type="match status" value="1"/>
</dbReference>
<reference evidence="5 7" key="1">
    <citation type="submission" date="2016-11" db="EMBL/GenBank/DDBJ databases">
        <authorList>
            <person name="Jaros S."/>
            <person name="Januszkiewicz K."/>
            <person name="Wedrychowicz H."/>
        </authorList>
    </citation>
    <scope>NUCLEOTIDE SEQUENCE [LARGE SCALE GENOMIC DNA]</scope>
    <source>
        <strain evidence="5 7">DSM 784</strain>
    </source>
</reference>
<keyword evidence="2 5" id="KW-0238">DNA-binding</keyword>
<dbReference type="PANTHER" id="PTHR43280">
    <property type="entry name" value="ARAC-FAMILY TRANSCRIPTIONAL REGULATOR"/>
    <property type="match status" value="1"/>
</dbReference>
<dbReference type="Gene3D" id="1.10.10.60">
    <property type="entry name" value="Homeodomain-like"/>
    <property type="match status" value="1"/>
</dbReference>
<evidence type="ECO:0000259" key="4">
    <source>
        <dbReference type="PROSITE" id="PS01124"/>
    </source>
</evidence>
<dbReference type="GO" id="GO:0043565">
    <property type="term" value="F:sequence-specific DNA binding"/>
    <property type="evidence" value="ECO:0007669"/>
    <property type="project" value="InterPro"/>
</dbReference>
<dbReference type="PANTHER" id="PTHR43280:SF2">
    <property type="entry name" value="HTH-TYPE TRANSCRIPTIONAL REGULATOR EXSA"/>
    <property type="match status" value="1"/>
</dbReference>
<reference evidence="6 8" key="2">
    <citation type="submission" date="2023-11" db="EMBL/GenBank/DDBJ databases">
        <title>MicrobeMod: A computational toolkit for identifying prokaryotic methylation and restriction-modification with nanopore sequencing.</title>
        <authorList>
            <person name="Crits-Christoph A."/>
            <person name="Kang S.C."/>
            <person name="Lee H."/>
            <person name="Ostrov N."/>
        </authorList>
    </citation>
    <scope>NUCLEOTIDE SEQUENCE [LARGE SCALE GENOMIC DNA]</scope>
    <source>
        <strain evidence="6 8">ATCC 23090</strain>
    </source>
</reference>
<accession>A0A1K1T2K9</accession>
<feature type="domain" description="HTH araC/xylS-type" evidence="4">
    <location>
        <begin position="202"/>
        <end position="304"/>
    </location>
</feature>
<gene>
    <name evidence="5" type="ORF">SAMN05661012_06665</name>
    <name evidence="6" type="ORF">SR876_25765</name>
</gene>